<keyword evidence="1" id="KW-0472">Membrane</keyword>
<accession>A0A8S1HWU1</accession>
<dbReference type="OrthoDB" id="5795195at2759"/>
<sequence length="278" mass="32242">MGVDAEIANIYEGIYNINSTLFTMNQGLSGLMDNLDSALTTFDRTVNMVVSKVNSVQRDIVQTSDKFPGEWLYLLILLIVIFVIDVIGVYLALHIYRFFSNRNAAFDRQRDWYNKNVFRRAESRVYRWESRNEGRHFELRLYTGFKLDAMIHAHPPHFFRTQTEKETERTTWKTSKLRRRRTPSTLKQPIFMLSTTKMMSRVSFLLVLLFLGVLRAQLGMLNPYGVGYGMGGIGGYSGYGLGMGQFDMYNPYGYSDYWRCRNLMGGYGAYNPTFLGRK</sequence>
<keyword evidence="1" id="KW-0812">Transmembrane</keyword>
<protein>
    <submittedName>
        <fullName evidence="2">Uncharacterized protein</fullName>
    </submittedName>
</protein>
<organism evidence="2 3">
    <name type="scientific">Caenorhabditis auriculariae</name>
    <dbReference type="NCBI Taxonomy" id="2777116"/>
    <lineage>
        <taxon>Eukaryota</taxon>
        <taxon>Metazoa</taxon>
        <taxon>Ecdysozoa</taxon>
        <taxon>Nematoda</taxon>
        <taxon>Chromadorea</taxon>
        <taxon>Rhabditida</taxon>
        <taxon>Rhabditina</taxon>
        <taxon>Rhabditomorpha</taxon>
        <taxon>Rhabditoidea</taxon>
        <taxon>Rhabditidae</taxon>
        <taxon>Peloderinae</taxon>
        <taxon>Caenorhabditis</taxon>
    </lineage>
</organism>
<dbReference type="Proteomes" id="UP000835052">
    <property type="component" value="Unassembled WGS sequence"/>
</dbReference>
<reference evidence="2" key="1">
    <citation type="submission" date="2020-10" db="EMBL/GenBank/DDBJ databases">
        <authorList>
            <person name="Kikuchi T."/>
        </authorList>
    </citation>
    <scope>NUCLEOTIDE SEQUENCE</scope>
    <source>
        <strain evidence="2">NKZ352</strain>
    </source>
</reference>
<feature type="transmembrane region" description="Helical" evidence="1">
    <location>
        <begin position="71"/>
        <end position="93"/>
    </location>
</feature>
<evidence type="ECO:0000256" key="1">
    <source>
        <dbReference type="SAM" id="Phobius"/>
    </source>
</evidence>
<comment type="caution">
    <text evidence="2">The sequence shown here is derived from an EMBL/GenBank/DDBJ whole genome shotgun (WGS) entry which is preliminary data.</text>
</comment>
<dbReference type="AlphaFoldDB" id="A0A8S1HWU1"/>
<feature type="transmembrane region" description="Helical" evidence="1">
    <location>
        <begin position="202"/>
        <end position="221"/>
    </location>
</feature>
<gene>
    <name evidence="2" type="ORF">CAUJ_LOCUS14700</name>
</gene>
<dbReference type="EMBL" id="CAJGYM010000139">
    <property type="protein sequence ID" value="CAD6198794.1"/>
    <property type="molecule type" value="Genomic_DNA"/>
</dbReference>
<proteinExistence type="predicted"/>
<evidence type="ECO:0000313" key="2">
    <source>
        <dbReference type="EMBL" id="CAD6198794.1"/>
    </source>
</evidence>
<evidence type="ECO:0000313" key="3">
    <source>
        <dbReference type="Proteomes" id="UP000835052"/>
    </source>
</evidence>
<name>A0A8S1HWU1_9PELO</name>
<keyword evidence="1" id="KW-1133">Transmembrane helix</keyword>
<keyword evidence="3" id="KW-1185">Reference proteome</keyword>